<dbReference type="AlphaFoldDB" id="A0AAN6UFS5"/>
<keyword evidence="5" id="KW-1185">Reference proteome</keyword>
<evidence type="ECO:0000256" key="3">
    <source>
        <dbReference type="SAM" id="SignalP"/>
    </source>
</evidence>
<feature type="transmembrane region" description="Helical" evidence="2">
    <location>
        <begin position="310"/>
        <end position="328"/>
    </location>
</feature>
<protein>
    <submittedName>
        <fullName evidence="4">Uncharacterized protein</fullName>
    </submittedName>
</protein>
<gene>
    <name evidence="4" type="ORF">BT67DRAFT_138571</name>
</gene>
<feature type="chain" id="PRO_5042852136" evidence="3">
    <location>
        <begin position="30"/>
        <end position="410"/>
    </location>
</feature>
<reference evidence="4" key="2">
    <citation type="submission" date="2023-05" db="EMBL/GenBank/DDBJ databases">
        <authorList>
            <consortium name="Lawrence Berkeley National Laboratory"/>
            <person name="Steindorff A."/>
            <person name="Hensen N."/>
            <person name="Bonometti L."/>
            <person name="Westerberg I."/>
            <person name="Brannstrom I.O."/>
            <person name="Guillou S."/>
            <person name="Cros-Aarteil S."/>
            <person name="Calhoun S."/>
            <person name="Haridas S."/>
            <person name="Kuo A."/>
            <person name="Mondo S."/>
            <person name="Pangilinan J."/>
            <person name="Riley R."/>
            <person name="Labutti K."/>
            <person name="Andreopoulos B."/>
            <person name="Lipzen A."/>
            <person name="Chen C."/>
            <person name="Yanf M."/>
            <person name="Daum C."/>
            <person name="Ng V."/>
            <person name="Clum A."/>
            <person name="Ohm R."/>
            <person name="Martin F."/>
            <person name="Silar P."/>
            <person name="Natvig D."/>
            <person name="Lalanne C."/>
            <person name="Gautier V."/>
            <person name="Ament-Velasquez S.L."/>
            <person name="Kruys A."/>
            <person name="Hutchinson M.I."/>
            <person name="Powell A.J."/>
            <person name="Barry K."/>
            <person name="Miller A.N."/>
            <person name="Grigoriev I.V."/>
            <person name="Debuchy R."/>
            <person name="Gladieux P."/>
            <person name="Thoren M.H."/>
            <person name="Johannesson H."/>
        </authorList>
    </citation>
    <scope>NUCLEOTIDE SEQUENCE</scope>
    <source>
        <strain evidence="4">CBS 123565</strain>
    </source>
</reference>
<comment type="caution">
    <text evidence="4">The sequence shown here is derived from an EMBL/GenBank/DDBJ whole genome shotgun (WGS) entry which is preliminary data.</text>
</comment>
<dbReference type="Proteomes" id="UP001304895">
    <property type="component" value="Unassembled WGS sequence"/>
</dbReference>
<evidence type="ECO:0000313" key="4">
    <source>
        <dbReference type="EMBL" id="KAK4131909.1"/>
    </source>
</evidence>
<keyword evidence="2" id="KW-0812">Transmembrane</keyword>
<feature type="signal peptide" evidence="3">
    <location>
        <begin position="1"/>
        <end position="29"/>
    </location>
</feature>
<evidence type="ECO:0000256" key="1">
    <source>
        <dbReference type="SAM" id="MobiDB-lite"/>
    </source>
</evidence>
<feature type="compositionally biased region" description="Low complexity" evidence="1">
    <location>
        <begin position="184"/>
        <end position="204"/>
    </location>
</feature>
<feature type="region of interest" description="Disordered" evidence="1">
    <location>
        <begin position="261"/>
        <end position="309"/>
    </location>
</feature>
<sequence>MARPPAWLRAHPVLWLVLATAIHMHLAAAVPYPKNDLRAAGYGYLQPRQCAQYCGYNSMYCCEAGYQCYTSEGIAGCSATGGGAYQWYTTTWTETSTATFTKTYNSFIPAATAPAGSGNCVPPEGSGQIACGNICCAKWQYCAYDNQCMANIGGGGGGGAAVPTAITTARQTITTQFSAPYRVTSGTATTTTGDGGEATETAGAVSPGGGTAGHLSGGAIAGIVVGTLAGIALLLLICACCVVRGLWHGLLAVFGLGKKKNKEEEHYTRRESGHSGRNNHGSWYGGAGGGGGGRPSAAGSRKDGEKKKGMGLLGMGAALGTLALLLGLKKDNKKKPAPAPPPPRRARSDVSSSYFSDSYIGSSRSSDRRTRHSSRRRSRAPSASRVTRTTHTHTRVSRAPSARSHRSPRD</sequence>
<accession>A0AAN6UFS5</accession>
<organism evidence="4 5">
    <name type="scientific">Trichocladium antarcticum</name>
    <dbReference type="NCBI Taxonomy" id="1450529"/>
    <lineage>
        <taxon>Eukaryota</taxon>
        <taxon>Fungi</taxon>
        <taxon>Dikarya</taxon>
        <taxon>Ascomycota</taxon>
        <taxon>Pezizomycotina</taxon>
        <taxon>Sordariomycetes</taxon>
        <taxon>Sordariomycetidae</taxon>
        <taxon>Sordariales</taxon>
        <taxon>Chaetomiaceae</taxon>
        <taxon>Trichocladium</taxon>
    </lineage>
</organism>
<keyword evidence="2" id="KW-1133">Transmembrane helix</keyword>
<feature type="compositionally biased region" description="Gly residues" evidence="1">
    <location>
        <begin position="283"/>
        <end position="294"/>
    </location>
</feature>
<feature type="compositionally biased region" description="Low complexity" evidence="1">
    <location>
        <begin position="349"/>
        <end position="364"/>
    </location>
</feature>
<feature type="transmembrane region" description="Helical" evidence="2">
    <location>
        <begin position="231"/>
        <end position="256"/>
    </location>
</feature>
<evidence type="ECO:0000313" key="5">
    <source>
        <dbReference type="Proteomes" id="UP001304895"/>
    </source>
</evidence>
<keyword evidence="3" id="KW-0732">Signal</keyword>
<dbReference type="EMBL" id="MU853421">
    <property type="protein sequence ID" value="KAK4131909.1"/>
    <property type="molecule type" value="Genomic_DNA"/>
</dbReference>
<feature type="region of interest" description="Disordered" evidence="1">
    <location>
        <begin position="331"/>
        <end position="410"/>
    </location>
</feature>
<reference evidence="4" key="1">
    <citation type="journal article" date="2023" name="Mol. Phylogenet. Evol.">
        <title>Genome-scale phylogeny and comparative genomics of the fungal order Sordariales.</title>
        <authorList>
            <person name="Hensen N."/>
            <person name="Bonometti L."/>
            <person name="Westerberg I."/>
            <person name="Brannstrom I.O."/>
            <person name="Guillou S."/>
            <person name="Cros-Aarteil S."/>
            <person name="Calhoun S."/>
            <person name="Haridas S."/>
            <person name="Kuo A."/>
            <person name="Mondo S."/>
            <person name="Pangilinan J."/>
            <person name="Riley R."/>
            <person name="LaButti K."/>
            <person name="Andreopoulos B."/>
            <person name="Lipzen A."/>
            <person name="Chen C."/>
            <person name="Yan M."/>
            <person name="Daum C."/>
            <person name="Ng V."/>
            <person name="Clum A."/>
            <person name="Steindorff A."/>
            <person name="Ohm R.A."/>
            <person name="Martin F."/>
            <person name="Silar P."/>
            <person name="Natvig D.O."/>
            <person name="Lalanne C."/>
            <person name="Gautier V."/>
            <person name="Ament-Velasquez S.L."/>
            <person name="Kruys A."/>
            <person name="Hutchinson M.I."/>
            <person name="Powell A.J."/>
            <person name="Barry K."/>
            <person name="Miller A.N."/>
            <person name="Grigoriev I.V."/>
            <person name="Debuchy R."/>
            <person name="Gladieux P."/>
            <person name="Hiltunen Thoren M."/>
            <person name="Johannesson H."/>
        </authorList>
    </citation>
    <scope>NUCLEOTIDE SEQUENCE</scope>
    <source>
        <strain evidence="4">CBS 123565</strain>
    </source>
</reference>
<feature type="compositionally biased region" description="Basic and acidic residues" evidence="1">
    <location>
        <begin position="261"/>
        <end position="274"/>
    </location>
</feature>
<name>A0AAN6UFS5_9PEZI</name>
<feature type="region of interest" description="Disordered" evidence="1">
    <location>
        <begin position="184"/>
        <end position="207"/>
    </location>
</feature>
<proteinExistence type="predicted"/>
<evidence type="ECO:0000256" key="2">
    <source>
        <dbReference type="SAM" id="Phobius"/>
    </source>
</evidence>
<feature type="compositionally biased region" description="Basic residues" evidence="1">
    <location>
        <begin position="369"/>
        <end position="379"/>
    </location>
</feature>
<keyword evidence="2" id="KW-0472">Membrane</keyword>